<dbReference type="Proteomes" id="UP000324222">
    <property type="component" value="Unassembled WGS sequence"/>
</dbReference>
<feature type="compositionally biased region" description="Pro residues" evidence="1">
    <location>
        <begin position="270"/>
        <end position="285"/>
    </location>
</feature>
<evidence type="ECO:0000313" key="3">
    <source>
        <dbReference type="Proteomes" id="UP000324222"/>
    </source>
</evidence>
<evidence type="ECO:0008006" key="4">
    <source>
        <dbReference type="Google" id="ProtNLM"/>
    </source>
</evidence>
<name>A0A5B7HF79_PORTR</name>
<gene>
    <name evidence="2" type="ORF">E2C01_061508</name>
</gene>
<proteinExistence type="predicted"/>
<feature type="compositionally biased region" description="Polar residues" evidence="1">
    <location>
        <begin position="335"/>
        <end position="355"/>
    </location>
</feature>
<keyword evidence="3" id="KW-1185">Reference proteome</keyword>
<feature type="compositionally biased region" description="Polar residues" evidence="1">
    <location>
        <begin position="288"/>
        <end position="308"/>
    </location>
</feature>
<dbReference type="AlphaFoldDB" id="A0A5B7HF79"/>
<comment type="caution">
    <text evidence="2">The sequence shown here is derived from an EMBL/GenBank/DDBJ whole genome shotgun (WGS) entry which is preliminary data.</text>
</comment>
<accession>A0A5B7HF79</accession>
<organism evidence="2 3">
    <name type="scientific">Portunus trituberculatus</name>
    <name type="common">Swimming crab</name>
    <name type="synonym">Neptunus trituberculatus</name>
    <dbReference type="NCBI Taxonomy" id="210409"/>
    <lineage>
        <taxon>Eukaryota</taxon>
        <taxon>Metazoa</taxon>
        <taxon>Ecdysozoa</taxon>
        <taxon>Arthropoda</taxon>
        <taxon>Crustacea</taxon>
        <taxon>Multicrustacea</taxon>
        <taxon>Malacostraca</taxon>
        <taxon>Eumalacostraca</taxon>
        <taxon>Eucarida</taxon>
        <taxon>Decapoda</taxon>
        <taxon>Pleocyemata</taxon>
        <taxon>Brachyura</taxon>
        <taxon>Eubrachyura</taxon>
        <taxon>Portunoidea</taxon>
        <taxon>Portunidae</taxon>
        <taxon>Portuninae</taxon>
        <taxon>Portunus</taxon>
    </lineage>
</organism>
<reference evidence="2 3" key="1">
    <citation type="submission" date="2019-05" db="EMBL/GenBank/DDBJ databases">
        <title>Another draft genome of Portunus trituberculatus and its Hox gene families provides insights of decapod evolution.</title>
        <authorList>
            <person name="Jeong J.-H."/>
            <person name="Song I."/>
            <person name="Kim S."/>
            <person name="Choi T."/>
            <person name="Kim D."/>
            <person name="Ryu S."/>
            <person name="Kim W."/>
        </authorList>
    </citation>
    <scope>NUCLEOTIDE SEQUENCE [LARGE SCALE GENOMIC DNA]</scope>
    <source>
        <tissue evidence="2">Muscle</tissue>
    </source>
</reference>
<dbReference type="EMBL" id="VSRR010026111">
    <property type="protein sequence ID" value="MPC67334.1"/>
    <property type="molecule type" value="Genomic_DNA"/>
</dbReference>
<feature type="region of interest" description="Disordered" evidence="1">
    <location>
        <begin position="264"/>
        <end position="393"/>
    </location>
</feature>
<protein>
    <recommendedName>
        <fullName evidence="4">Nucleic-acid-binding protein from transposon X-element</fullName>
    </recommendedName>
</protein>
<evidence type="ECO:0000313" key="2">
    <source>
        <dbReference type="EMBL" id="MPC67334.1"/>
    </source>
</evidence>
<dbReference type="OrthoDB" id="3039988at2759"/>
<feature type="compositionally biased region" description="Pro residues" evidence="1">
    <location>
        <begin position="361"/>
        <end position="371"/>
    </location>
</feature>
<sequence>MKEGRHRPYLTVNPRSAAYYMLVREGLLGLTMTPADPDARQQMVIVHGVSTTIIVDLLSTPVTFFWLKMRVVAGEPCPQLLSLVEGAVPSSVHLHRLGRFRVGLYIPEPDLCGHCCRFGHQNWKCKSAPRCRYFSGGRPSSTCLKIRAGTRVVPLCCNCGSDHNASSRRCHAQSRPVRETQTPGTTVCPSRVVFRPAPALQHNPWANGTPSWTAPYYAAVVGAEGAAPALQAGVPATLQDVVQLLLEIRADLRDLCVKVTALERQRDAASPPPQSVPAPVQPAPQPAHKNQSQSVPATPRSQLVSATVQPARDNKPQSAPTSPWPQPVFVLVHPSPQSAPDTQPQGVAPSSQPWRVQTPAPVQPPLPPVPAQPLSVPDRTPPRSGSPSVEADLVLDCNNMDTDEEEREPRAPWTMDQLGAKIAAVTKGFAWGHQQVSLSQVGGARE</sequence>
<evidence type="ECO:0000256" key="1">
    <source>
        <dbReference type="SAM" id="MobiDB-lite"/>
    </source>
</evidence>